<dbReference type="SUPFAM" id="SSF48576">
    <property type="entry name" value="Terpenoid synthases"/>
    <property type="match status" value="1"/>
</dbReference>
<dbReference type="Gene3D" id="1.10.600.10">
    <property type="entry name" value="Farnesyl Diphosphate Synthase"/>
    <property type="match status" value="1"/>
</dbReference>
<dbReference type="EC" id="4.2.3.-" evidence="6"/>
<dbReference type="AlphaFoldDB" id="A0A9P7KIU5"/>
<name>A0A9P7KIU5_9AGAR</name>
<keyword evidence="8" id="KW-1185">Reference proteome</keyword>
<gene>
    <name evidence="7" type="ORF">H0H81_000758</name>
</gene>
<evidence type="ECO:0000256" key="4">
    <source>
        <dbReference type="ARBA" id="ARBA00022842"/>
    </source>
</evidence>
<proteinExistence type="inferred from homology"/>
<organism evidence="7 8">
    <name type="scientific">Sphagnurus paluster</name>
    <dbReference type="NCBI Taxonomy" id="117069"/>
    <lineage>
        <taxon>Eukaryota</taxon>
        <taxon>Fungi</taxon>
        <taxon>Dikarya</taxon>
        <taxon>Basidiomycota</taxon>
        <taxon>Agaricomycotina</taxon>
        <taxon>Agaricomycetes</taxon>
        <taxon>Agaricomycetidae</taxon>
        <taxon>Agaricales</taxon>
        <taxon>Tricholomatineae</taxon>
        <taxon>Lyophyllaceae</taxon>
        <taxon>Sphagnurus</taxon>
    </lineage>
</organism>
<keyword evidence="5 6" id="KW-0456">Lyase</keyword>
<reference evidence="7" key="2">
    <citation type="submission" date="2021-10" db="EMBL/GenBank/DDBJ databases">
        <title>Phylogenomics reveals ancestral predisposition of the termite-cultivated fungus Termitomyces towards a domesticated lifestyle.</title>
        <authorList>
            <person name="Auxier B."/>
            <person name="Grum-Grzhimaylo A."/>
            <person name="Cardenas M.E."/>
            <person name="Lodge J.D."/>
            <person name="Laessoe T."/>
            <person name="Pedersen O."/>
            <person name="Smith M.E."/>
            <person name="Kuyper T.W."/>
            <person name="Franco-Molano E.A."/>
            <person name="Baroni T.J."/>
            <person name="Aanen D.K."/>
        </authorList>
    </citation>
    <scope>NUCLEOTIDE SEQUENCE</scope>
    <source>
        <strain evidence="7">D49</strain>
    </source>
</reference>
<evidence type="ECO:0000313" key="8">
    <source>
        <dbReference type="Proteomes" id="UP000717328"/>
    </source>
</evidence>
<evidence type="ECO:0000256" key="2">
    <source>
        <dbReference type="ARBA" id="ARBA00006333"/>
    </source>
</evidence>
<evidence type="ECO:0000256" key="5">
    <source>
        <dbReference type="ARBA" id="ARBA00023239"/>
    </source>
</evidence>
<evidence type="ECO:0000313" key="7">
    <source>
        <dbReference type="EMBL" id="KAG5650100.1"/>
    </source>
</evidence>
<sequence length="180" mass="20444">MDRASAAHDVLTLDTYASTRRESIGMRPLLDFGRWISKLDIPPHVLSHSSIRKMEDDAIDMFSLTNDLYSYRKEILAHDAHHNFITVAMQDLSSGIPAGDHQAAIDYTCVRFSEILNDFRRLSGKLPSFGADMDTQVQRYIAVMTDLVVGNIRWSLACRRYGHSDTWTDTKTGDVMFDLN</sequence>
<dbReference type="PANTHER" id="PTHR35201">
    <property type="entry name" value="TERPENE SYNTHASE"/>
    <property type="match status" value="1"/>
</dbReference>
<evidence type="ECO:0000256" key="6">
    <source>
        <dbReference type="RuleBase" id="RU366034"/>
    </source>
</evidence>
<dbReference type="PANTHER" id="PTHR35201:SF4">
    <property type="entry name" value="BETA-PINACENE SYNTHASE-RELATED"/>
    <property type="match status" value="1"/>
</dbReference>
<reference evidence="7" key="1">
    <citation type="submission" date="2021-02" db="EMBL/GenBank/DDBJ databases">
        <authorList>
            <person name="Nieuwenhuis M."/>
            <person name="Van De Peppel L.J.J."/>
        </authorList>
    </citation>
    <scope>NUCLEOTIDE SEQUENCE</scope>
    <source>
        <strain evidence="7">D49</strain>
    </source>
</reference>
<dbReference type="GO" id="GO:0008299">
    <property type="term" value="P:isoprenoid biosynthetic process"/>
    <property type="evidence" value="ECO:0007669"/>
    <property type="project" value="UniProtKB-ARBA"/>
</dbReference>
<dbReference type="InterPro" id="IPR008949">
    <property type="entry name" value="Isoprenoid_synthase_dom_sf"/>
</dbReference>
<dbReference type="GO" id="GO:0010333">
    <property type="term" value="F:terpene synthase activity"/>
    <property type="evidence" value="ECO:0007669"/>
    <property type="project" value="InterPro"/>
</dbReference>
<protein>
    <recommendedName>
        <fullName evidence="6">Terpene synthase</fullName>
        <ecNumber evidence="6">4.2.3.-</ecNumber>
    </recommendedName>
</protein>
<dbReference type="Proteomes" id="UP000717328">
    <property type="component" value="Unassembled WGS sequence"/>
</dbReference>
<comment type="caution">
    <text evidence="7">The sequence shown here is derived from an EMBL/GenBank/DDBJ whole genome shotgun (WGS) entry which is preliminary data.</text>
</comment>
<comment type="similarity">
    <text evidence="2 6">Belongs to the terpene synthase family.</text>
</comment>
<dbReference type="EMBL" id="JABCKI010000558">
    <property type="protein sequence ID" value="KAG5650100.1"/>
    <property type="molecule type" value="Genomic_DNA"/>
</dbReference>
<accession>A0A9P7KIU5</accession>
<comment type="cofactor">
    <cofactor evidence="1 6">
        <name>Mg(2+)</name>
        <dbReference type="ChEBI" id="CHEBI:18420"/>
    </cofactor>
</comment>
<dbReference type="GO" id="GO:0046872">
    <property type="term" value="F:metal ion binding"/>
    <property type="evidence" value="ECO:0007669"/>
    <property type="project" value="UniProtKB-KW"/>
</dbReference>
<dbReference type="Pfam" id="PF19086">
    <property type="entry name" value="Terpene_syn_C_2"/>
    <property type="match status" value="1"/>
</dbReference>
<evidence type="ECO:0000256" key="3">
    <source>
        <dbReference type="ARBA" id="ARBA00022723"/>
    </source>
</evidence>
<dbReference type="InterPro" id="IPR034686">
    <property type="entry name" value="Terpene_cyclase-like_2"/>
</dbReference>
<keyword evidence="3 6" id="KW-0479">Metal-binding</keyword>
<evidence type="ECO:0000256" key="1">
    <source>
        <dbReference type="ARBA" id="ARBA00001946"/>
    </source>
</evidence>
<keyword evidence="4 6" id="KW-0460">Magnesium</keyword>
<dbReference type="OrthoDB" id="6486656at2759"/>